<dbReference type="CDD" id="cd00265">
    <property type="entry name" value="MADS_MEF2_like"/>
    <property type="match status" value="1"/>
</dbReference>
<evidence type="ECO:0000256" key="5">
    <source>
        <dbReference type="ARBA" id="ARBA00023242"/>
    </source>
</evidence>
<dbReference type="SUPFAM" id="SSF55455">
    <property type="entry name" value="SRF-like"/>
    <property type="match status" value="1"/>
</dbReference>
<evidence type="ECO:0000259" key="7">
    <source>
        <dbReference type="PROSITE" id="PS50066"/>
    </source>
</evidence>
<dbReference type="GO" id="GO:0006357">
    <property type="term" value="P:regulation of transcription by RNA polymerase II"/>
    <property type="evidence" value="ECO:0000318"/>
    <property type="project" value="GO_Central"/>
</dbReference>
<keyword evidence="6" id="KW-0175">Coiled coil</keyword>
<dbReference type="GO" id="GO:0000978">
    <property type="term" value="F:RNA polymerase II cis-regulatory region sequence-specific DNA binding"/>
    <property type="evidence" value="ECO:0000318"/>
    <property type="project" value="GO_Central"/>
</dbReference>
<proteinExistence type="predicted"/>
<protein>
    <recommendedName>
        <fullName evidence="7">MADS-box domain-containing protein</fullName>
    </recommendedName>
</protein>
<dbReference type="GO" id="GO:0005634">
    <property type="term" value="C:nucleus"/>
    <property type="evidence" value="ECO:0007669"/>
    <property type="project" value="UniProtKB-SubCell"/>
</dbReference>
<evidence type="ECO:0000313" key="8">
    <source>
        <dbReference type="EMBL" id="KQJ91728.1"/>
    </source>
</evidence>
<evidence type="ECO:0000256" key="3">
    <source>
        <dbReference type="ARBA" id="ARBA00023125"/>
    </source>
</evidence>
<keyword evidence="3" id="KW-0238">DNA-binding</keyword>
<dbReference type="InParanoid" id="A0A0Q3J049"/>
<dbReference type="PANTHER" id="PTHR11945">
    <property type="entry name" value="MADS BOX PROTEIN"/>
    <property type="match status" value="1"/>
</dbReference>
<reference evidence="9" key="3">
    <citation type="submission" date="2018-08" db="UniProtKB">
        <authorList>
            <consortium name="EnsemblPlants"/>
        </authorList>
    </citation>
    <scope>IDENTIFICATION</scope>
    <source>
        <strain evidence="9">cv. Bd21</strain>
    </source>
</reference>
<dbReference type="EnsemblPlants" id="KQJ91728">
    <property type="protein sequence ID" value="KQJ91728"/>
    <property type="gene ID" value="BRADI_4g39415v3"/>
</dbReference>
<dbReference type="GO" id="GO:0046983">
    <property type="term" value="F:protein dimerization activity"/>
    <property type="evidence" value="ECO:0007669"/>
    <property type="project" value="InterPro"/>
</dbReference>
<dbReference type="OrthoDB" id="1390705at2759"/>
<evidence type="ECO:0000313" key="10">
    <source>
        <dbReference type="Proteomes" id="UP000008810"/>
    </source>
</evidence>
<dbReference type="EMBL" id="CM000883">
    <property type="protein sequence ID" value="KQJ91728.1"/>
    <property type="molecule type" value="Genomic_DNA"/>
</dbReference>
<dbReference type="Gramene" id="KQJ91728">
    <property type="protein sequence ID" value="KQJ91728"/>
    <property type="gene ID" value="BRADI_4g39415v3"/>
</dbReference>
<keyword evidence="2" id="KW-0805">Transcription regulation</keyword>
<dbReference type="Gene3D" id="3.40.1810.10">
    <property type="entry name" value="Transcription factor, MADS-box"/>
    <property type="match status" value="1"/>
</dbReference>
<accession>A0A0Q3J049</accession>
<dbReference type="Proteomes" id="UP000008810">
    <property type="component" value="Chromosome 4"/>
</dbReference>
<reference evidence="8 9" key="1">
    <citation type="journal article" date="2010" name="Nature">
        <title>Genome sequencing and analysis of the model grass Brachypodium distachyon.</title>
        <authorList>
            <consortium name="International Brachypodium Initiative"/>
        </authorList>
    </citation>
    <scope>NUCLEOTIDE SEQUENCE [LARGE SCALE GENOMIC DNA]</scope>
    <source>
        <strain evidence="8 9">Bd21</strain>
    </source>
</reference>
<evidence type="ECO:0000256" key="1">
    <source>
        <dbReference type="ARBA" id="ARBA00004123"/>
    </source>
</evidence>
<evidence type="ECO:0000313" key="9">
    <source>
        <dbReference type="EnsemblPlants" id="KQJ91728"/>
    </source>
</evidence>
<evidence type="ECO:0000256" key="4">
    <source>
        <dbReference type="ARBA" id="ARBA00023163"/>
    </source>
</evidence>
<dbReference type="FunFam" id="3.40.1810.10:FF:000006">
    <property type="entry name" value="Agamous-like MADS-box protein AGL62"/>
    <property type="match status" value="1"/>
</dbReference>
<gene>
    <name evidence="8" type="ORF">BRADI_4g39415v3</name>
</gene>
<keyword evidence="5" id="KW-0539">Nucleus</keyword>
<organism evidence="8">
    <name type="scientific">Brachypodium distachyon</name>
    <name type="common">Purple false brome</name>
    <name type="synonym">Trachynia distachya</name>
    <dbReference type="NCBI Taxonomy" id="15368"/>
    <lineage>
        <taxon>Eukaryota</taxon>
        <taxon>Viridiplantae</taxon>
        <taxon>Streptophyta</taxon>
        <taxon>Embryophyta</taxon>
        <taxon>Tracheophyta</taxon>
        <taxon>Spermatophyta</taxon>
        <taxon>Magnoliopsida</taxon>
        <taxon>Liliopsida</taxon>
        <taxon>Poales</taxon>
        <taxon>Poaceae</taxon>
        <taxon>BOP clade</taxon>
        <taxon>Pooideae</taxon>
        <taxon>Stipodae</taxon>
        <taxon>Brachypodieae</taxon>
        <taxon>Brachypodium</taxon>
    </lineage>
</organism>
<dbReference type="PROSITE" id="PS50066">
    <property type="entry name" value="MADS_BOX_2"/>
    <property type="match status" value="1"/>
</dbReference>
<keyword evidence="10" id="KW-1185">Reference proteome</keyword>
<name>A0A0Q3J049_BRADI</name>
<sequence length="277" mass="29083">MPRRRPTTSLGRQKIEIRRIDSDEARQVCFSKRRAGLFKKASELSILCGAQVAAIVFSPAGKAFSFGTPSVDAVLDRFLGGAARPGGTGGGRAAGSESPVLAELIRQHAELRAQVEVEKARAEALRKEQKATGAAPGAPKWLDCELSEMSEPELVAFAAALVEVQAAVQGCADQMLREALLANANARAAATLAPAAAITSAAARMMMVPQPGGFGFAAASSSAEAVNGGLMEMQAQQQQQQQAMEMQAQQNQQAMEMMIKGFSPQQGAGFLGPPPPY</sequence>
<feature type="domain" description="MADS-box" evidence="7">
    <location>
        <begin position="10"/>
        <end position="70"/>
    </location>
</feature>
<dbReference type="SMART" id="SM00432">
    <property type="entry name" value="MADS"/>
    <property type="match status" value="1"/>
</dbReference>
<feature type="coiled-coil region" evidence="6">
    <location>
        <begin position="101"/>
        <end position="132"/>
    </location>
</feature>
<dbReference type="PRINTS" id="PR00404">
    <property type="entry name" value="MADSDOMAIN"/>
</dbReference>
<dbReference type="AlphaFoldDB" id="A0A0Q3J049"/>
<dbReference type="Pfam" id="PF00319">
    <property type="entry name" value="SRF-TF"/>
    <property type="match status" value="1"/>
</dbReference>
<evidence type="ECO:0000256" key="6">
    <source>
        <dbReference type="SAM" id="Coils"/>
    </source>
</evidence>
<dbReference type="GO" id="GO:0000981">
    <property type="term" value="F:DNA-binding transcription factor activity, RNA polymerase II-specific"/>
    <property type="evidence" value="ECO:0000318"/>
    <property type="project" value="GO_Central"/>
</dbReference>
<comment type="subcellular location">
    <subcellularLocation>
        <location evidence="1">Nucleus</location>
    </subcellularLocation>
</comment>
<keyword evidence="4" id="KW-0804">Transcription</keyword>
<dbReference type="InterPro" id="IPR036879">
    <property type="entry name" value="TF_MADSbox_sf"/>
</dbReference>
<dbReference type="InterPro" id="IPR002100">
    <property type="entry name" value="TF_MADSbox"/>
</dbReference>
<dbReference type="PANTHER" id="PTHR11945:SF629">
    <property type="entry name" value="OS02G0164450 PROTEIN"/>
    <property type="match status" value="1"/>
</dbReference>
<reference evidence="8" key="2">
    <citation type="submission" date="2017-06" db="EMBL/GenBank/DDBJ databases">
        <title>WGS assembly of Brachypodium distachyon.</title>
        <authorList>
            <consortium name="The International Brachypodium Initiative"/>
            <person name="Lucas S."/>
            <person name="Harmon-Smith M."/>
            <person name="Lail K."/>
            <person name="Tice H."/>
            <person name="Grimwood J."/>
            <person name="Bruce D."/>
            <person name="Barry K."/>
            <person name="Shu S."/>
            <person name="Lindquist E."/>
            <person name="Wang M."/>
            <person name="Pitluck S."/>
            <person name="Vogel J.P."/>
            <person name="Garvin D.F."/>
            <person name="Mockler T.C."/>
            <person name="Schmutz J."/>
            <person name="Rokhsar D."/>
            <person name="Bevan M.W."/>
        </authorList>
    </citation>
    <scope>NUCLEOTIDE SEQUENCE</scope>
    <source>
        <strain evidence="8">Bd21</strain>
    </source>
</reference>
<dbReference type="InterPro" id="IPR033896">
    <property type="entry name" value="MEF2-like_N"/>
</dbReference>
<evidence type="ECO:0000256" key="2">
    <source>
        <dbReference type="ARBA" id="ARBA00023015"/>
    </source>
</evidence>
<dbReference type="GO" id="GO:0045944">
    <property type="term" value="P:positive regulation of transcription by RNA polymerase II"/>
    <property type="evidence" value="ECO:0007669"/>
    <property type="project" value="InterPro"/>
</dbReference>